<dbReference type="GO" id="GO:0065002">
    <property type="term" value="P:intracellular protein transmembrane transport"/>
    <property type="evidence" value="ECO:0007669"/>
    <property type="project" value="UniProtKB-UniRule"/>
</dbReference>
<protein>
    <recommendedName>
        <fullName evidence="9">Protein translocase subunit SecE</fullName>
    </recommendedName>
</protein>
<keyword evidence="7 9" id="KW-0811">Translocation</keyword>
<dbReference type="Proteomes" id="UP000198729">
    <property type="component" value="Unassembled WGS sequence"/>
</dbReference>
<feature type="transmembrane region" description="Helical" evidence="9">
    <location>
        <begin position="78"/>
        <end position="98"/>
    </location>
</feature>
<comment type="similarity">
    <text evidence="9">Belongs to the SecE/SEC61-gamma family.</text>
</comment>
<dbReference type="NCBIfam" id="NF004371">
    <property type="entry name" value="PRK05740.1-1"/>
    <property type="match status" value="1"/>
</dbReference>
<evidence type="ECO:0000313" key="10">
    <source>
        <dbReference type="EMBL" id="SCZ86679.1"/>
    </source>
</evidence>
<evidence type="ECO:0000256" key="6">
    <source>
        <dbReference type="ARBA" id="ARBA00022989"/>
    </source>
</evidence>
<feature type="transmembrane region" description="Helical" evidence="9">
    <location>
        <begin position="30"/>
        <end position="49"/>
    </location>
</feature>
<evidence type="ECO:0000256" key="4">
    <source>
        <dbReference type="ARBA" id="ARBA00022692"/>
    </source>
</evidence>
<dbReference type="PRINTS" id="PR01650">
    <property type="entry name" value="SECETRNLCASE"/>
</dbReference>
<organism evidence="10 11">
    <name type="scientific">Nitrosomonas mobilis</name>
    <dbReference type="NCBI Taxonomy" id="51642"/>
    <lineage>
        <taxon>Bacteria</taxon>
        <taxon>Pseudomonadati</taxon>
        <taxon>Pseudomonadota</taxon>
        <taxon>Betaproteobacteria</taxon>
        <taxon>Nitrosomonadales</taxon>
        <taxon>Nitrosomonadaceae</taxon>
        <taxon>Nitrosomonas</taxon>
    </lineage>
</organism>
<reference evidence="10 11" key="1">
    <citation type="submission" date="2016-10" db="EMBL/GenBank/DDBJ databases">
        <authorList>
            <person name="de Groot N.N."/>
        </authorList>
    </citation>
    <scope>NUCLEOTIDE SEQUENCE [LARGE SCALE GENOMIC DNA]</scope>
    <source>
        <strain evidence="10">1</strain>
    </source>
</reference>
<evidence type="ECO:0000256" key="3">
    <source>
        <dbReference type="ARBA" id="ARBA00022475"/>
    </source>
</evidence>
<keyword evidence="4 9" id="KW-0812">Transmembrane</keyword>
<gene>
    <name evidence="9 10" type="primary">secE</name>
    <name evidence="10" type="ORF">NSMM_640002</name>
</gene>
<evidence type="ECO:0000256" key="1">
    <source>
        <dbReference type="ARBA" id="ARBA00004370"/>
    </source>
</evidence>
<keyword evidence="5 9" id="KW-0653">Protein transport</keyword>
<dbReference type="AlphaFoldDB" id="A0A1G5SJY7"/>
<evidence type="ECO:0000313" key="11">
    <source>
        <dbReference type="Proteomes" id="UP000198729"/>
    </source>
</evidence>
<dbReference type="PANTHER" id="PTHR33910:SF1">
    <property type="entry name" value="PROTEIN TRANSLOCASE SUBUNIT SECE"/>
    <property type="match status" value="1"/>
</dbReference>
<dbReference type="InterPro" id="IPR005807">
    <property type="entry name" value="SecE_bac"/>
</dbReference>
<dbReference type="InterPro" id="IPR038379">
    <property type="entry name" value="SecE_sf"/>
</dbReference>
<feature type="transmembrane region" description="Helical" evidence="9">
    <location>
        <begin position="6"/>
        <end position="23"/>
    </location>
</feature>
<dbReference type="OrthoDB" id="9806365at2"/>
<evidence type="ECO:0000256" key="8">
    <source>
        <dbReference type="ARBA" id="ARBA00023136"/>
    </source>
</evidence>
<dbReference type="Gene3D" id="1.20.5.1030">
    <property type="entry name" value="Preprotein translocase secy subunit"/>
    <property type="match status" value="1"/>
</dbReference>
<comment type="caution">
    <text evidence="9">Lacks conserved residue(s) required for the propagation of feature annotation.</text>
</comment>
<evidence type="ECO:0000256" key="5">
    <source>
        <dbReference type="ARBA" id="ARBA00022927"/>
    </source>
</evidence>
<dbReference type="GO" id="GO:0009306">
    <property type="term" value="P:protein secretion"/>
    <property type="evidence" value="ECO:0007669"/>
    <property type="project" value="UniProtKB-UniRule"/>
</dbReference>
<dbReference type="HAMAP" id="MF_00422">
    <property type="entry name" value="SecE"/>
    <property type="match status" value="1"/>
</dbReference>
<dbReference type="GO" id="GO:0005886">
    <property type="term" value="C:plasma membrane"/>
    <property type="evidence" value="ECO:0007669"/>
    <property type="project" value="UniProtKB-UniRule"/>
</dbReference>
<comment type="function">
    <text evidence="9">Essential subunit of the Sec protein translocation channel SecYEG. Clamps together the 2 halves of SecY. May contact the channel plug during translocation.</text>
</comment>
<evidence type="ECO:0000256" key="9">
    <source>
        <dbReference type="HAMAP-Rule" id="MF_00422"/>
    </source>
</evidence>
<keyword evidence="2 9" id="KW-0813">Transport</keyword>
<dbReference type="GO" id="GO:0006605">
    <property type="term" value="P:protein targeting"/>
    <property type="evidence" value="ECO:0007669"/>
    <property type="project" value="UniProtKB-UniRule"/>
</dbReference>
<name>A0A1G5SJY7_9PROT</name>
<dbReference type="EMBL" id="FMWO01000074">
    <property type="protein sequence ID" value="SCZ86679.1"/>
    <property type="molecule type" value="Genomic_DNA"/>
</dbReference>
<dbReference type="Pfam" id="PF00584">
    <property type="entry name" value="SecE"/>
    <property type="match status" value="1"/>
</dbReference>
<dbReference type="NCBIfam" id="TIGR00964">
    <property type="entry name" value="secE_bact"/>
    <property type="match status" value="1"/>
</dbReference>
<dbReference type="RefSeq" id="WP_090287883.1">
    <property type="nucleotide sequence ID" value="NZ_FMWO01000074.1"/>
</dbReference>
<sequence>MDKVKLFLAVMLGVAGIFGYYFLHESPMVVRVVSVLLGLISGTALALFTSPGRQFLAFSQDSIDETKKVVWPNRKETLQTAGAVFAFVMAMAIFLWLVDTGLMSIVKLVMDQEG</sequence>
<accession>A0A1G5SJY7</accession>
<comment type="subcellular location">
    <subcellularLocation>
        <location evidence="1">Membrane</location>
    </subcellularLocation>
</comment>
<keyword evidence="8 9" id="KW-0472">Membrane</keyword>
<proteinExistence type="inferred from homology"/>
<dbReference type="PANTHER" id="PTHR33910">
    <property type="entry name" value="PROTEIN TRANSLOCASE SUBUNIT SECE"/>
    <property type="match status" value="1"/>
</dbReference>
<dbReference type="STRING" id="51642.NSMM_640002"/>
<evidence type="ECO:0000256" key="7">
    <source>
        <dbReference type="ARBA" id="ARBA00023010"/>
    </source>
</evidence>
<keyword evidence="11" id="KW-1185">Reference proteome</keyword>
<dbReference type="GO" id="GO:0043952">
    <property type="term" value="P:protein transport by the Sec complex"/>
    <property type="evidence" value="ECO:0007669"/>
    <property type="project" value="UniProtKB-UniRule"/>
</dbReference>
<dbReference type="GO" id="GO:0008320">
    <property type="term" value="F:protein transmembrane transporter activity"/>
    <property type="evidence" value="ECO:0007669"/>
    <property type="project" value="UniProtKB-UniRule"/>
</dbReference>
<evidence type="ECO:0000256" key="2">
    <source>
        <dbReference type="ARBA" id="ARBA00022448"/>
    </source>
</evidence>
<dbReference type="InterPro" id="IPR001901">
    <property type="entry name" value="Translocase_SecE/Sec61-g"/>
</dbReference>
<keyword evidence="3 9" id="KW-1003">Cell membrane</keyword>
<keyword evidence="6 9" id="KW-1133">Transmembrane helix</keyword>
<comment type="subunit">
    <text evidence="9">Component of the Sec protein translocase complex. Heterotrimer consisting of SecY, SecE and SecG subunits. The heterotrimers can form oligomers, although 1 heterotrimer is thought to be able to translocate proteins. Interacts with the ribosome. Interacts with SecDF, and other proteins may be involved. Interacts with SecA.</text>
</comment>